<dbReference type="EMBL" id="PDLN01000013">
    <property type="protein sequence ID" value="RDW68598.1"/>
    <property type="molecule type" value="Genomic_DNA"/>
</dbReference>
<gene>
    <name evidence="1" type="ORF">BP5796_09255</name>
</gene>
<proteinExistence type="predicted"/>
<reference evidence="1 2" key="1">
    <citation type="journal article" date="2018" name="IMA Fungus">
        <title>IMA Genome-F 9: Draft genome sequence of Annulohypoxylon stygium, Aspergillus mulundensis, Berkeleyomyces basicola (syn. Thielaviopsis basicola), Ceratocystis smalleyi, two Cercospora beticola strains, Coleophoma cylindrospora, Fusarium fracticaudum, Phialophora cf. hyalina, and Morchella septimelata.</title>
        <authorList>
            <person name="Wingfield B.D."/>
            <person name="Bills G.F."/>
            <person name="Dong Y."/>
            <person name="Huang W."/>
            <person name="Nel W.J."/>
            <person name="Swalarsk-Parry B.S."/>
            <person name="Vaghefi N."/>
            <person name="Wilken P.M."/>
            <person name="An Z."/>
            <person name="de Beer Z.W."/>
            <person name="De Vos L."/>
            <person name="Chen L."/>
            <person name="Duong T.A."/>
            <person name="Gao Y."/>
            <person name="Hammerbacher A."/>
            <person name="Kikkert J.R."/>
            <person name="Li Y."/>
            <person name="Li H."/>
            <person name="Li K."/>
            <person name="Li Q."/>
            <person name="Liu X."/>
            <person name="Ma X."/>
            <person name="Naidoo K."/>
            <person name="Pethybridge S.J."/>
            <person name="Sun J."/>
            <person name="Steenkamp E.T."/>
            <person name="van der Nest M.A."/>
            <person name="van Wyk S."/>
            <person name="Wingfield M.J."/>
            <person name="Xiong C."/>
            <person name="Yue Q."/>
            <person name="Zhang X."/>
        </authorList>
    </citation>
    <scope>NUCLEOTIDE SEQUENCE [LARGE SCALE GENOMIC DNA]</scope>
    <source>
        <strain evidence="1 2">BP5796</strain>
    </source>
</reference>
<evidence type="ECO:0000313" key="1">
    <source>
        <dbReference type="EMBL" id="RDW68598.1"/>
    </source>
</evidence>
<name>A0A3D8R3R8_9HELO</name>
<sequence>MSKFQPRLTPLLPVPQCQESLWPQLTLENHLASSPLSLGSVQLGIILQSSYQPQDSKSSQDSLAQVGSSNIDELSQDLGEILEDPKSDPSCEMTVDKVVNLATTYESYGCPIDQPFTAIVDIFSETNQLHRSALELEKTPMFDEEYS</sequence>
<keyword evidence="2" id="KW-1185">Reference proteome</keyword>
<dbReference type="AlphaFoldDB" id="A0A3D8R3R8"/>
<dbReference type="Proteomes" id="UP000256328">
    <property type="component" value="Unassembled WGS sequence"/>
</dbReference>
<protein>
    <submittedName>
        <fullName evidence="1">Uncharacterized protein</fullName>
    </submittedName>
</protein>
<accession>A0A3D8R3R8</accession>
<comment type="caution">
    <text evidence="1">The sequence shown here is derived from an EMBL/GenBank/DDBJ whole genome shotgun (WGS) entry which is preliminary data.</text>
</comment>
<organism evidence="1 2">
    <name type="scientific">Coleophoma crateriformis</name>
    <dbReference type="NCBI Taxonomy" id="565419"/>
    <lineage>
        <taxon>Eukaryota</taxon>
        <taxon>Fungi</taxon>
        <taxon>Dikarya</taxon>
        <taxon>Ascomycota</taxon>
        <taxon>Pezizomycotina</taxon>
        <taxon>Leotiomycetes</taxon>
        <taxon>Helotiales</taxon>
        <taxon>Dermateaceae</taxon>
        <taxon>Coleophoma</taxon>
    </lineage>
</organism>
<evidence type="ECO:0000313" key="2">
    <source>
        <dbReference type="Proteomes" id="UP000256328"/>
    </source>
</evidence>